<sequence>MPPADKVEARAKALTDNMRQALGLTPQQVIKVNQINLNSVRGVETARLRYRTNLRKLNGVVEDIGSARMSALKDVLSADQFTRYQRKREEKMGVPNTSAAQGNPVPGLPGGEQ</sequence>
<feature type="region of interest" description="Disordered" evidence="1">
    <location>
        <begin position="86"/>
        <end position="113"/>
    </location>
</feature>
<name>A0A1W1W0B0_9BACT</name>
<keyword evidence="3" id="KW-1185">Reference proteome</keyword>
<evidence type="ECO:0000256" key="1">
    <source>
        <dbReference type="SAM" id="MobiDB-lite"/>
    </source>
</evidence>
<protein>
    <submittedName>
        <fullName evidence="2">Uncharacterized protein</fullName>
    </submittedName>
</protein>
<organism evidence="2 3">
    <name type="scientific">Hymenobacter roseosalivarius DSM 11622</name>
    <dbReference type="NCBI Taxonomy" id="645990"/>
    <lineage>
        <taxon>Bacteria</taxon>
        <taxon>Pseudomonadati</taxon>
        <taxon>Bacteroidota</taxon>
        <taxon>Cytophagia</taxon>
        <taxon>Cytophagales</taxon>
        <taxon>Hymenobacteraceae</taxon>
        <taxon>Hymenobacter</taxon>
    </lineage>
</organism>
<dbReference type="Proteomes" id="UP000192266">
    <property type="component" value="Unassembled WGS sequence"/>
</dbReference>
<accession>A0A1W1W0B0</accession>
<reference evidence="2 3" key="1">
    <citation type="submission" date="2017-04" db="EMBL/GenBank/DDBJ databases">
        <authorList>
            <person name="Afonso C.L."/>
            <person name="Miller P.J."/>
            <person name="Scott M.A."/>
            <person name="Spackman E."/>
            <person name="Goraichik I."/>
            <person name="Dimitrov K.M."/>
            <person name="Suarez D.L."/>
            <person name="Swayne D.E."/>
        </authorList>
    </citation>
    <scope>NUCLEOTIDE SEQUENCE [LARGE SCALE GENOMIC DNA]</scope>
    <source>
        <strain evidence="2 3">DSM 11622</strain>
    </source>
</reference>
<gene>
    <name evidence="2" type="ORF">SAMN00120144_3842</name>
</gene>
<dbReference type="EMBL" id="FWWW01000084">
    <property type="protein sequence ID" value="SMB98554.1"/>
    <property type="molecule type" value="Genomic_DNA"/>
</dbReference>
<dbReference type="AlphaFoldDB" id="A0A1W1W0B0"/>
<proteinExistence type="predicted"/>
<evidence type="ECO:0000313" key="2">
    <source>
        <dbReference type="EMBL" id="SMB98554.1"/>
    </source>
</evidence>
<evidence type="ECO:0000313" key="3">
    <source>
        <dbReference type="Proteomes" id="UP000192266"/>
    </source>
</evidence>